<dbReference type="Proteomes" id="UP001519460">
    <property type="component" value="Unassembled WGS sequence"/>
</dbReference>
<gene>
    <name evidence="10" type="ORF">BaRGS_00027323</name>
</gene>
<dbReference type="AlphaFoldDB" id="A0ABD0K3U5"/>
<dbReference type="Gene3D" id="2.20.100.10">
    <property type="entry name" value="Thrombospondin type-1 (TSP1) repeat"/>
    <property type="match status" value="2"/>
</dbReference>
<dbReference type="GO" id="GO:0005856">
    <property type="term" value="C:cytoskeleton"/>
    <property type="evidence" value="ECO:0007669"/>
    <property type="project" value="UniProtKB-SubCell"/>
</dbReference>
<dbReference type="SUPFAM" id="SSF50998">
    <property type="entry name" value="Quinoprotein alcohol dehydrogenase-like"/>
    <property type="match status" value="1"/>
</dbReference>
<dbReference type="Pfam" id="PF00400">
    <property type="entry name" value="WD40"/>
    <property type="match status" value="1"/>
</dbReference>
<dbReference type="InterPro" id="IPR055439">
    <property type="entry name" value="Beta-prop_EML_1st"/>
</dbReference>
<feature type="region of interest" description="Disordered" evidence="8">
    <location>
        <begin position="82"/>
        <end position="269"/>
    </location>
</feature>
<evidence type="ECO:0000256" key="4">
    <source>
        <dbReference type="ARBA" id="ARBA00022574"/>
    </source>
</evidence>
<keyword evidence="4" id="KW-0853">WD repeat</keyword>
<feature type="compositionally biased region" description="Polar residues" evidence="8">
    <location>
        <begin position="205"/>
        <end position="227"/>
    </location>
</feature>
<dbReference type="PANTHER" id="PTHR13720">
    <property type="entry name" value="WD-40 REPEAT PROTEIN"/>
    <property type="match status" value="1"/>
</dbReference>
<feature type="non-terminal residue" evidence="10">
    <location>
        <position position="1"/>
    </location>
</feature>
<dbReference type="InterPro" id="IPR000884">
    <property type="entry name" value="TSP1_rpt"/>
</dbReference>
<keyword evidence="6" id="KW-1015">Disulfide bond</keyword>
<evidence type="ECO:0000256" key="5">
    <source>
        <dbReference type="ARBA" id="ARBA00022737"/>
    </source>
</evidence>
<dbReference type="Gene3D" id="2.130.10.10">
    <property type="entry name" value="YVTN repeat-like/Quinoprotein amine dehydrogenase"/>
    <property type="match status" value="3"/>
</dbReference>
<keyword evidence="5" id="KW-0677">Repeat</keyword>
<evidence type="ECO:0000256" key="1">
    <source>
        <dbReference type="ARBA" id="ARBA00004245"/>
    </source>
</evidence>
<feature type="compositionally biased region" description="Basic and acidic residues" evidence="8">
    <location>
        <begin position="121"/>
        <end position="141"/>
    </location>
</feature>
<dbReference type="InterPro" id="IPR015943">
    <property type="entry name" value="WD40/YVTN_repeat-like_dom_sf"/>
</dbReference>
<keyword evidence="3" id="KW-0963">Cytoplasm</keyword>
<dbReference type="InterPro" id="IPR036383">
    <property type="entry name" value="TSP1_rpt_sf"/>
</dbReference>
<sequence>VVDTGGQDPAVWSTSAEPREAIWPMLLSFLEKGQNSARQTCPELATLPEKARATAAINVAPDPIDELSSSAKARVMSTLLKKANFRRENSSSPTPSARTATPEPVPSSPAIGKKTSTTKENAQKKEHGAQAADKKPNKITEEISEGTGPAQSNDSASDQTSSQSKLRNKKKGKEGEGPKIPPPLIEEDKISESGPSEAEEGKSAGTANASNVSVSKTDNNRATQPESEQLHEGPVKSKEEAPAKKITLPQDGVHTVAPKDYKPTDVPVDPPSQRLQLDWVYGCRGNDCRKNTHVLTSGEMVYFISNIVILYNRAKHTQRHYKEHTEDIKCVAVHSNGVVVASGQFASKLRPEHVAHIRVWRSDRLQTTHVIGEEGSEVNFRNAVMCLAFRPGEDVLAAVDNGSDKHLTVWDLSSVLTCRLLAETYNTEILATSGKEHLAWWKLYPESQKLQSAALPDYEMNLRPKYFVCLRYTDKGDLITGDSNGTVYIWGDGGKKITNFVKHGHDIPYSEGGVRNLAIVKDALIISTTMNSLLSASLADKGCPLTGGHFDELRGLAVIQQSFIMADVLTAGSDGVLCKFNTFTHGPVWKLYMKGAQFCCVDCSSTGELIVLGTKDGHVVILQLISKDMTVVEVLNKKITTEQLECIRLSPGDLFTCQEINGSDIETVTWASDTCTLDHLLTGVWSSRQALDGQLNALDVNPERSLVAMGNSLGNLSLYRFPCTKKRAFSHTYRCHQTVQSVRFTPSGNHIVTREESATMHFWTAVTVLVSCIALSEGLRLDCPNISYCPVICLKMINGCPVCQEPDCYADGGWSDWGAWSRCSVTCGGGHQYRTRSCTNPQPKNGGRPCQGGRVERRACNTHVCPVDGGWTNWSYWAYCDRPCNGGHTYRTRYCGAPPPSNGGAYCKGENYQGKSCNNKPCNTGGVV</sequence>
<accession>A0ABD0K3U5</accession>
<comment type="subcellular location">
    <subcellularLocation>
        <location evidence="1">Cytoplasm</location>
        <location evidence="1">Cytoskeleton</location>
    </subcellularLocation>
</comment>
<dbReference type="SMART" id="SM00320">
    <property type="entry name" value="WD40"/>
    <property type="match status" value="5"/>
</dbReference>
<dbReference type="PROSITE" id="PS50092">
    <property type="entry name" value="TSP1"/>
    <property type="match status" value="2"/>
</dbReference>
<evidence type="ECO:0000313" key="10">
    <source>
        <dbReference type="EMBL" id="KAK7481472.1"/>
    </source>
</evidence>
<organism evidence="10 11">
    <name type="scientific">Batillaria attramentaria</name>
    <dbReference type="NCBI Taxonomy" id="370345"/>
    <lineage>
        <taxon>Eukaryota</taxon>
        <taxon>Metazoa</taxon>
        <taxon>Spiralia</taxon>
        <taxon>Lophotrochozoa</taxon>
        <taxon>Mollusca</taxon>
        <taxon>Gastropoda</taxon>
        <taxon>Caenogastropoda</taxon>
        <taxon>Sorbeoconcha</taxon>
        <taxon>Cerithioidea</taxon>
        <taxon>Batillariidae</taxon>
        <taxon>Batillaria</taxon>
    </lineage>
</organism>
<dbReference type="Pfam" id="PF03451">
    <property type="entry name" value="HELP"/>
    <property type="match status" value="1"/>
</dbReference>
<dbReference type="PANTHER" id="PTHR13720:SF50">
    <property type="entry name" value="ECHINODERM MICROTUBULE-ASSOCIATED PROTEIN-LIKE 2"/>
    <property type="match status" value="1"/>
</dbReference>
<dbReference type="Pfam" id="PF23409">
    <property type="entry name" value="Beta-prop_EML"/>
    <property type="match status" value="1"/>
</dbReference>
<feature type="compositionally biased region" description="Low complexity" evidence="8">
    <location>
        <begin position="90"/>
        <end position="102"/>
    </location>
</feature>
<keyword evidence="11" id="KW-1185">Reference proteome</keyword>
<dbReference type="FunFam" id="2.20.100.10:FF:000002">
    <property type="entry name" value="Unc-5 netrin receptor C"/>
    <property type="match status" value="1"/>
</dbReference>
<dbReference type="FunFam" id="2.20.100.10:FF:000001">
    <property type="entry name" value="semaphorin-5A isoform X1"/>
    <property type="match status" value="1"/>
</dbReference>
<feature type="domain" description="EML-like first beta-propeller" evidence="9">
    <location>
        <begin position="317"/>
        <end position="529"/>
    </location>
</feature>
<dbReference type="InterPro" id="IPR050630">
    <property type="entry name" value="WD_repeat_EMAP"/>
</dbReference>
<dbReference type="EMBL" id="JACVVK020000262">
    <property type="protein sequence ID" value="KAK7481472.1"/>
    <property type="molecule type" value="Genomic_DNA"/>
</dbReference>
<reference evidence="10 11" key="1">
    <citation type="journal article" date="2023" name="Sci. Data">
        <title>Genome assembly of the Korean intertidal mud-creeper Batillaria attramentaria.</title>
        <authorList>
            <person name="Patra A.K."/>
            <person name="Ho P.T."/>
            <person name="Jun S."/>
            <person name="Lee S.J."/>
            <person name="Kim Y."/>
            <person name="Won Y.J."/>
        </authorList>
    </citation>
    <scope>NUCLEOTIDE SEQUENCE [LARGE SCALE GENOMIC DNA]</scope>
    <source>
        <strain evidence="10">Wonlab-2016</strain>
    </source>
</reference>
<name>A0ABD0K3U5_9CAEN</name>
<dbReference type="SUPFAM" id="SSF50978">
    <property type="entry name" value="WD40 repeat-like"/>
    <property type="match status" value="1"/>
</dbReference>
<feature type="compositionally biased region" description="Polar residues" evidence="8">
    <location>
        <begin position="149"/>
        <end position="165"/>
    </location>
</feature>
<comment type="caution">
    <text evidence="10">The sequence shown here is derived from an EMBL/GenBank/DDBJ whole genome shotgun (WGS) entry which is preliminary data.</text>
</comment>
<evidence type="ECO:0000259" key="9">
    <source>
        <dbReference type="Pfam" id="PF23409"/>
    </source>
</evidence>
<evidence type="ECO:0000256" key="3">
    <source>
        <dbReference type="ARBA" id="ARBA00022490"/>
    </source>
</evidence>
<evidence type="ECO:0000256" key="2">
    <source>
        <dbReference type="ARBA" id="ARBA00006489"/>
    </source>
</evidence>
<dbReference type="InterPro" id="IPR005108">
    <property type="entry name" value="HELP"/>
</dbReference>
<dbReference type="PRINTS" id="PR01705">
    <property type="entry name" value="TSP1REPEAT"/>
</dbReference>
<dbReference type="SUPFAM" id="SSF82895">
    <property type="entry name" value="TSP-1 type 1 repeat"/>
    <property type="match status" value="2"/>
</dbReference>
<proteinExistence type="inferred from homology"/>
<dbReference type="SMART" id="SM00209">
    <property type="entry name" value="TSP1"/>
    <property type="match status" value="2"/>
</dbReference>
<comment type="similarity">
    <text evidence="2">Belongs to the WD repeat EMAP family.</text>
</comment>
<dbReference type="InterPro" id="IPR036322">
    <property type="entry name" value="WD40_repeat_dom_sf"/>
</dbReference>
<dbReference type="InterPro" id="IPR011047">
    <property type="entry name" value="Quinoprotein_ADH-like_sf"/>
</dbReference>
<feature type="compositionally biased region" description="Basic and acidic residues" evidence="8">
    <location>
        <begin position="228"/>
        <end position="243"/>
    </location>
</feature>
<evidence type="ECO:0000256" key="6">
    <source>
        <dbReference type="ARBA" id="ARBA00023157"/>
    </source>
</evidence>
<keyword evidence="7" id="KW-0206">Cytoskeleton</keyword>
<evidence type="ECO:0000256" key="8">
    <source>
        <dbReference type="SAM" id="MobiDB-lite"/>
    </source>
</evidence>
<feature type="non-terminal residue" evidence="10">
    <location>
        <position position="928"/>
    </location>
</feature>
<dbReference type="Pfam" id="PF00090">
    <property type="entry name" value="TSP_1"/>
    <property type="match status" value="2"/>
</dbReference>
<protein>
    <recommendedName>
        <fullName evidence="9">EML-like first beta-propeller domain-containing protein</fullName>
    </recommendedName>
</protein>
<dbReference type="InterPro" id="IPR001680">
    <property type="entry name" value="WD40_rpt"/>
</dbReference>
<evidence type="ECO:0000256" key="7">
    <source>
        <dbReference type="ARBA" id="ARBA00023212"/>
    </source>
</evidence>
<evidence type="ECO:0000313" key="11">
    <source>
        <dbReference type="Proteomes" id="UP001519460"/>
    </source>
</evidence>